<name>A0A0E9XRM3_ANGAN</name>
<proteinExistence type="predicted"/>
<dbReference type="EMBL" id="GBXM01003303">
    <property type="protein sequence ID" value="JAI05275.1"/>
    <property type="molecule type" value="Transcribed_RNA"/>
</dbReference>
<accession>A0A0E9XRM3</accession>
<reference evidence="1" key="2">
    <citation type="journal article" date="2015" name="Fish Shellfish Immunol.">
        <title>Early steps in the European eel (Anguilla anguilla)-Vibrio vulnificus interaction in the gills: Role of the RtxA13 toxin.</title>
        <authorList>
            <person name="Callol A."/>
            <person name="Pajuelo D."/>
            <person name="Ebbesson L."/>
            <person name="Teles M."/>
            <person name="MacKenzie S."/>
            <person name="Amaro C."/>
        </authorList>
    </citation>
    <scope>NUCLEOTIDE SEQUENCE</scope>
</reference>
<organism evidence="1">
    <name type="scientific">Anguilla anguilla</name>
    <name type="common">European freshwater eel</name>
    <name type="synonym">Muraena anguilla</name>
    <dbReference type="NCBI Taxonomy" id="7936"/>
    <lineage>
        <taxon>Eukaryota</taxon>
        <taxon>Metazoa</taxon>
        <taxon>Chordata</taxon>
        <taxon>Craniata</taxon>
        <taxon>Vertebrata</taxon>
        <taxon>Euteleostomi</taxon>
        <taxon>Actinopterygii</taxon>
        <taxon>Neopterygii</taxon>
        <taxon>Teleostei</taxon>
        <taxon>Anguilliformes</taxon>
        <taxon>Anguillidae</taxon>
        <taxon>Anguilla</taxon>
    </lineage>
</organism>
<dbReference type="AlphaFoldDB" id="A0A0E9XRM3"/>
<sequence>MVLNIPMATSDSAIHFVAIAYGGRHALSLYFDRVFRILRFLQCIPGAAQLSCQ</sequence>
<evidence type="ECO:0000313" key="1">
    <source>
        <dbReference type="EMBL" id="JAI05275.1"/>
    </source>
</evidence>
<reference evidence="1" key="1">
    <citation type="submission" date="2014-11" db="EMBL/GenBank/DDBJ databases">
        <authorList>
            <person name="Amaro Gonzalez C."/>
        </authorList>
    </citation>
    <scope>NUCLEOTIDE SEQUENCE</scope>
</reference>
<protein>
    <submittedName>
        <fullName evidence="1">Uncharacterized protein</fullName>
    </submittedName>
</protein>